<dbReference type="EMBL" id="MSSM01000005">
    <property type="protein sequence ID" value="RXT29729.1"/>
    <property type="molecule type" value="Genomic_DNA"/>
</dbReference>
<accession>A0A4Q1UCG2</accession>
<sequence>MRKADICTGRETHSLAQKPTCKRLGRNGQSPAIPPKATYAPVSNRPRSRSSSCLNLFWTSVTIIMKVH</sequence>
<dbReference type="NCBIfam" id="NF040509">
    <property type="entry name" value="Lacto_palin_RPT"/>
    <property type="match status" value="1"/>
</dbReference>
<dbReference type="Proteomes" id="UP000290475">
    <property type="component" value="Unassembled WGS sequence"/>
</dbReference>
<dbReference type="AntiFam" id="ANF00266">
    <property type="entry name" value="DNA repeat translations related to WP_020751851.1"/>
</dbReference>
<evidence type="ECO:0000313" key="2">
    <source>
        <dbReference type="EMBL" id="RXT29729.1"/>
    </source>
</evidence>
<evidence type="ECO:0008006" key="4">
    <source>
        <dbReference type="Google" id="ProtNLM"/>
    </source>
</evidence>
<organism evidence="2 3">
    <name type="scientific">Lacticaseibacillus chiayiensis</name>
    <dbReference type="NCBI Taxonomy" id="2100821"/>
    <lineage>
        <taxon>Bacteria</taxon>
        <taxon>Bacillati</taxon>
        <taxon>Bacillota</taxon>
        <taxon>Bacilli</taxon>
        <taxon>Lactobacillales</taxon>
        <taxon>Lactobacillaceae</taxon>
        <taxon>Lacticaseibacillus</taxon>
    </lineage>
</organism>
<evidence type="ECO:0000256" key="1">
    <source>
        <dbReference type="SAM" id="MobiDB-lite"/>
    </source>
</evidence>
<reference evidence="2 3" key="1">
    <citation type="submission" date="2017-01" db="EMBL/GenBank/DDBJ databases">
        <title>Lactobacillus chiayiensis sp. nov., a lactic acid bacterium isolated from compost.</title>
        <authorList>
            <person name="Huang C.-H."/>
        </authorList>
    </citation>
    <scope>NUCLEOTIDE SEQUENCE [LARGE SCALE GENOMIC DNA]</scope>
    <source>
        <strain evidence="3">chh01</strain>
    </source>
</reference>
<name>A0A4Q1UCG2_9LACO</name>
<feature type="region of interest" description="Disordered" evidence="1">
    <location>
        <begin position="21"/>
        <end position="50"/>
    </location>
</feature>
<evidence type="ECO:0000313" key="3">
    <source>
        <dbReference type="Proteomes" id="UP000290475"/>
    </source>
</evidence>
<dbReference type="AlphaFoldDB" id="A0A4Q1UCG2"/>
<gene>
    <name evidence="2" type="ORF">BVJ53_03245</name>
</gene>
<proteinExistence type="predicted"/>
<protein>
    <recommendedName>
        <fullName evidence="4">Alpha-galactosidase</fullName>
    </recommendedName>
</protein>
<comment type="caution">
    <text evidence="2">The sequence shown here is derived from an EMBL/GenBank/DDBJ whole genome shotgun (WGS) entry which is preliminary data.</text>
</comment>